<protein>
    <recommendedName>
        <fullName evidence="3">Lipoprotein</fullName>
    </recommendedName>
</protein>
<accession>A0AA49JDL5</accession>
<gene>
    <name evidence="1" type="ORF">QYS48_17855</name>
</gene>
<dbReference type="Proteomes" id="UP001244443">
    <property type="component" value="Chromosome"/>
</dbReference>
<keyword evidence="2" id="KW-1185">Reference proteome</keyword>
<sequence length="147" mass="16863">MIRNTIIFSIIFFFTGCGTGEPVSGRTNHIYKNATPYIVEVVGYNDDDVAERFRLKNGEEFIREIPAVDGDGNGPFSSALFRPHDSVLVFYADTLVIHFDIGRLEGNPMRIENYDLVEGEREPFIYEFIFDEEDYNLALERGRIVKP</sequence>
<evidence type="ECO:0000313" key="1">
    <source>
        <dbReference type="EMBL" id="WKK84073.2"/>
    </source>
</evidence>
<name>A0AA49JDL5_9BACT</name>
<dbReference type="AlphaFoldDB" id="A0AA49JDL5"/>
<proteinExistence type="predicted"/>
<reference evidence="1" key="1">
    <citation type="submission" date="2023-08" db="EMBL/GenBank/DDBJ databases">
        <title>Comparative genomics and taxonomic characterization of three novel marine species of genus Marivirga.</title>
        <authorList>
            <person name="Muhammad N."/>
            <person name="Kim S.-G."/>
        </authorList>
    </citation>
    <scope>NUCLEOTIDE SEQUENCE [LARGE SCALE GENOMIC DNA]</scope>
    <source>
        <strain evidence="1">ABR2-2</strain>
    </source>
</reference>
<evidence type="ECO:0008006" key="3">
    <source>
        <dbReference type="Google" id="ProtNLM"/>
    </source>
</evidence>
<evidence type="ECO:0000313" key="2">
    <source>
        <dbReference type="Proteomes" id="UP001244443"/>
    </source>
</evidence>
<dbReference type="PROSITE" id="PS51257">
    <property type="entry name" value="PROKAR_LIPOPROTEIN"/>
    <property type="match status" value="1"/>
</dbReference>
<dbReference type="RefSeq" id="WP_308356885.1">
    <property type="nucleotide sequence ID" value="NZ_CP129970.2"/>
</dbReference>
<organism evidence="1 2">
    <name type="scientific">Marivirga arenosa</name>
    <dbReference type="NCBI Taxonomy" id="3059076"/>
    <lineage>
        <taxon>Bacteria</taxon>
        <taxon>Pseudomonadati</taxon>
        <taxon>Bacteroidota</taxon>
        <taxon>Cytophagia</taxon>
        <taxon>Cytophagales</taxon>
        <taxon>Marivirgaceae</taxon>
        <taxon>Marivirga</taxon>
    </lineage>
</organism>
<dbReference type="EMBL" id="CP129970">
    <property type="protein sequence ID" value="WKK84073.2"/>
    <property type="molecule type" value="Genomic_DNA"/>
</dbReference>